<dbReference type="EMBL" id="MPUH01000554">
    <property type="protein sequence ID" value="OMJ77823.1"/>
    <property type="molecule type" value="Genomic_DNA"/>
</dbReference>
<keyword evidence="2" id="KW-1185">Reference proteome</keyword>
<accession>A0A1R2BLW1</accession>
<gene>
    <name evidence="1" type="ORF">SteCoe_22490</name>
</gene>
<evidence type="ECO:0000313" key="2">
    <source>
        <dbReference type="Proteomes" id="UP000187209"/>
    </source>
</evidence>
<dbReference type="OrthoDB" id="10556359at2759"/>
<dbReference type="AlphaFoldDB" id="A0A1R2BLW1"/>
<reference evidence="1 2" key="1">
    <citation type="submission" date="2016-11" db="EMBL/GenBank/DDBJ databases">
        <title>The macronuclear genome of Stentor coeruleus: a giant cell with tiny introns.</title>
        <authorList>
            <person name="Slabodnick M."/>
            <person name="Ruby J.G."/>
            <person name="Reiff S.B."/>
            <person name="Swart E.C."/>
            <person name="Gosai S."/>
            <person name="Prabakaran S."/>
            <person name="Witkowska E."/>
            <person name="Larue G.E."/>
            <person name="Fisher S."/>
            <person name="Freeman R.M."/>
            <person name="Gunawardena J."/>
            <person name="Chu W."/>
            <person name="Stover N.A."/>
            <person name="Gregory B.D."/>
            <person name="Nowacki M."/>
            <person name="Derisi J."/>
            <person name="Roy S.W."/>
            <person name="Marshall W.F."/>
            <person name="Sood P."/>
        </authorList>
    </citation>
    <scope>NUCLEOTIDE SEQUENCE [LARGE SCALE GENOMIC DNA]</scope>
    <source>
        <strain evidence="1">WM001</strain>
    </source>
</reference>
<dbReference type="Proteomes" id="UP000187209">
    <property type="component" value="Unassembled WGS sequence"/>
</dbReference>
<proteinExistence type="predicted"/>
<sequence>MLGIDDESIRQQVLDKSEIPTDPYEEFKILILTRGIIDKFSSKNQTISKKRFGNIKPKYPLFDKVRVISEQPPSKLFEQEQVFQGNQYLVTLHKACHQEQIKLTIPESILLGAALDLPIKLWTDSNGFVCSKTFRMLELKSELQNFKQNWNYDIPMYLMRYEHYSSNKTLYQSFVFKCDEVEEIIQKYHESSYIKGIVLIAQFVKSKGSQPSKTRAHFTKDSLRVFLLNNTEPKAFEKKLERIKVTNFIPTQLLNSLIFSKTELDVFERNFRCKLVFPIKSSSSYFLKDDYEIDFGRFSYNVFNQLQYLVNLACRNDKYLKHLNQLTQFSRYLTLKLNKIEKSFEFYSKAKQTDKSSVSERKLWERGHMVKATELSKIYEVSNLHKQESYLQIHNEILKSLRHYIPHSKQVQECVIDFIEAKNFTFFTKLLHIRFEDRKIVTLPSISSTKHISLFSATEGSGYIKGKINRQLLCCGDYCSLLKKNDFETREKIEFLMKHHLEFAGTLFELMKLQDILNIDTVHHLLDRAKRPVTPITNMMQYKVLRKIILEDRYDNYSLRSLILNLPHELIRDLNIILQENTSMTEISIPMNNSSQINNGINKKLHWEFELVPVCDKCYKIYSKRIHDKKDSSLIKKLKIPRSRKKPNSMSMLIE</sequence>
<organism evidence="1 2">
    <name type="scientific">Stentor coeruleus</name>
    <dbReference type="NCBI Taxonomy" id="5963"/>
    <lineage>
        <taxon>Eukaryota</taxon>
        <taxon>Sar</taxon>
        <taxon>Alveolata</taxon>
        <taxon>Ciliophora</taxon>
        <taxon>Postciliodesmatophora</taxon>
        <taxon>Heterotrichea</taxon>
        <taxon>Heterotrichida</taxon>
        <taxon>Stentoridae</taxon>
        <taxon>Stentor</taxon>
    </lineage>
</organism>
<protein>
    <submittedName>
        <fullName evidence="1">Uncharacterized protein</fullName>
    </submittedName>
</protein>
<comment type="caution">
    <text evidence="1">The sequence shown here is derived from an EMBL/GenBank/DDBJ whole genome shotgun (WGS) entry which is preliminary data.</text>
</comment>
<name>A0A1R2BLW1_9CILI</name>
<evidence type="ECO:0000313" key="1">
    <source>
        <dbReference type="EMBL" id="OMJ77823.1"/>
    </source>
</evidence>